<organism evidence="2 3">
    <name type="scientific">Pedobacter lusitanus</name>
    <dbReference type="NCBI Taxonomy" id="1503925"/>
    <lineage>
        <taxon>Bacteria</taxon>
        <taxon>Pseudomonadati</taxon>
        <taxon>Bacteroidota</taxon>
        <taxon>Sphingobacteriia</taxon>
        <taxon>Sphingobacteriales</taxon>
        <taxon>Sphingobacteriaceae</taxon>
        <taxon>Pedobacter</taxon>
    </lineage>
</organism>
<name>A0A0D0F884_9SPHI</name>
<proteinExistence type="predicted"/>
<dbReference type="InterPro" id="IPR029063">
    <property type="entry name" value="SAM-dependent_MTases_sf"/>
</dbReference>
<dbReference type="Proteomes" id="UP000032049">
    <property type="component" value="Unassembled WGS sequence"/>
</dbReference>
<comment type="caution">
    <text evidence="2">The sequence shown here is derived from an EMBL/GenBank/DDBJ whole genome shotgun (WGS) entry which is preliminary data.</text>
</comment>
<evidence type="ECO:0000313" key="3">
    <source>
        <dbReference type="Proteomes" id="UP000032049"/>
    </source>
</evidence>
<feature type="domain" description="Methyltransferase" evidence="1">
    <location>
        <begin position="161"/>
        <end position="252"/>
    </location>
</feature>
<protein>
    <recommendedName>
        <fullName evidence="1">Methyltransferase domain-containing protein</fullName>
    </recommendedName>
</protein>
<dbReference type="CDD" id="cd02440">
    <property type="entry name" value="AdoMet_MTases"/>
    <property type="match status" value="1"/>
</dbReference>
<evidence type="ECO:0000313" key="2">
    <source>
        <dbReference type="EMBL" id="KIO77843.1"/>
    </source>
</evidence>
<dbReference type="RefSeq" id="WP_041880001.1">
    <property type="nucleotide sequence ID" value="NZ_CP157278.1"/>
</dbReference>
<reference evidence="2 3" key="1">
    <citation type="submission" date="2015-01" db="EMBL/GenBank/DDBJ databases">
        <title>Draft genome sequence of Pedobacter sp. NL19 isolated from sludge of an effluent treatment pond in an abandoned uranium mine.</title>
        <authorList>
            <person name="Santos T."/>
            <person name="Caetano T."/>
            <person name="Covas C."/>
            <person name="Cruz A."/>
            <person name="Mendo S."/>
        </authorList>
    </citation>
    <scope>NUCLEOTIDE SEQUENCE [LARGE SCALE GENOMIC DNA]</scope>
    <source>
        <strain evidence="2 3">NL19</strain>
    </source>
</reference>
<dbReference type="Pfam" id="PF13649">
    <property type="entry name" value="Methyltransf_25"/>
    <property type="match status" value="1"/>
</dbReference>
<sequence length="299" mass="33429">MNANLDSPVQKENNTGKVIVGFNDKPFDIFLLKLDNLHLVGRKTPARINIADEKSRRKSCLVEPDMLFGKLIKFAELTEGYEIIYQKLPDEVIQDKFALISPLDELIYPLKRLIDGQEVAQPEEYWNNCATDVSLLDDDEIFLREMTGNILMEYLVPGSIVYDPACSTGAFLAHLKKISPEICTVGQDLNPNMIAIAKERVDKVCAGNSLIPVCSEKSVDVVICRHLNLDVVTSEVAKELFLAAAESLKIGGVMVVIGHTPILITSAWMEEQGFNVLRRNCVTPYAHAVFQLYLFIKKS</sequence>
<dbReference type="AlphaFoldDB" id="A0A0D0F884"/>
<dbReference type="InterPro" id="IPR041698">
    <property type="entry name" value="Methyltransf_25"/>
</dbReference>
<evidence type="ECO:0000259" key="1">
    <source>
        <dbReference type="Pfam" id="PF13649"/>
    </source>
</evidence>
<dbReference type="Gene3D" id="3.40.50.150">
    <property type="entry name" value="Vaccinia Virus protein VP39"/>
    <property type="match status" value="1"/>
</dbReference>
<accession>A0A0D0F884</accession>
<dbReference type="OrthoDB" id="9814572at2"/>
<dbReference type="SUPFAM" id="SSF53335">
    <property type="entry name" value="S-adenosyl-L-methionine-dependent methyltransferases"/>
    <property type="match status" value="1"/>
</dbReference>
<gene>
    <name evidence="2" type="ORF">TH53_06810</name>
</gene>
<dbReference type="EMBL" id="JXRA01000028">
    <property type="protein sequence ID" value="KIO77843.1"/>
    <property type="molecule type" value="Genomic_DNA"/>
</dbReference>
<dbReference type="STRING" id="1503925.TH53_06810"/>
<keyword evidence="3" id="KW-1185">Reference proteome</keyword>